<sequence>MASEDVFDRLSRTNKRRRKTSRRTKAPTVTYAQSDSDDYLYPGTHGMEENDDDEFQDEIEYGNNKLVLGEDGHEDSAEDEVDYLGGWAGPSWFGQSEARGEEDNEDADEDDIYSLGFIEPQPRRTAMPSSTSSIVSRSSDEPFSAQSVQQHHNSSQQQRNTTDMPRKRNRDDYDVREHENTGSSSDDNTFGMLGMYSGHHPKTRRVTPSPNGSSSHEIGFDLVSDRPSDDTTASPISFASSSSSALRHRPERRDHHLDVGSTRSEDDSGDDFSPFIPQPVSANRNRSTTKPTPSPQRQSIYTQNSIALSTPDQPQLNSQASSQFSNSNHRMDLFLRLFGPERSQQSSSDRSYNSVDSEISDNDDSGDRENALADAFRNMHNASITTPSTTRRRTTGPLTAGLSRARVLPNFHSTNSTSNLTQRANMNRRSFGLESFNTDDGWSTEEEEDDESLARRLQEEEFSSFTHRRSDVYPFESRSSFQTDSEASPMGIRRRLPLQFLMSQDRSRSQTRSTQSTSPVSESVGHSGSEIGEENSISEFGSSIEEESDELDDFIPDFPLYTILTGVAEFERRRGSQQRGPLTERIEFNTLYQSLTSLGGWGSVATNPMNYMDDDELDTSYEGLWRLSEQIGYERERGLSSEARQKLKMITWRQHSILKHQNVASKTTSKGKEKAKQSTQTVEQRCSICLDAYKLVDKLWVLPCHHEFHVDCVNRWFDTSQKCPICRQIVDSS</sequence>
<dbReference type="InterPro" id="IPR013083">
    <property type="entry name" value="Znf_RING/FYVE/PHD"/>
</dbReference>
<feature type="compositionally biased region" description="Basic and acidic residues" evidence="5">
    <location>
        <begin position="164"/>
        <end position="180"/>
    </location>
</feature>
<feature type="region of interest" description="Disordered" evidence="5">
    <location>
        <begin position="1"/>
        <end position="299"/>
    </location>
</feature>
<dbReference type="Gene3D" id="3.30.40.10">
    <property type="entry name" value="Zinc/RING finger domain, C3HC4 (zinc finger)"/>
    <property type="match status" value="1"/>
</dbReference>
<evidence type="ECO:0000313" key="8">
    <source>
        <dbReference type="Proteomes" id="UP001206595"/>
    </source>
</evidence>
<feature type="compositionally biased region" description="Basic residues" evidence="5">
    <location>
        <begin position="12"/>
        <end position="25"/>
    </location>
</feature>
<evidence type="ECO:0000256" key="2">
    <source>
        <dbReference type="ARBA" id="ARBA00022771"/>
    </source>
</evidence>
<feature type="compositionally biased region" description="Low complexity" evidence="5">
    <location>
        <begin position="144"/>
        <end position="158"/>
    </location>
</feature>
<feature type="region of interest" description="Disordered" evidence="5">
    <location>
        <begin position="339"/>
        <end position="369"/>
    </location>
</feature>
<reference evidence="7" key="2">
    <citation type="journal article" date="2022" name="Proc. Natl. Acad. Sci. U.S.A.">
        <title>Diploid-dominant life cycles characterize the early evolution of Fungi.</title>
        <authorList>
            <person name="Amses K.R."/>
            <person name="Simmons D.R."/>
            <person name="Longcore J.E."/>
            <person name="Mondo S.J."/>
            <person name="Seto K."/>
            <person name="Jeronimo G.H."/>
            <person name="Bonds A.E."/>
            <person name="Quandt C.A."/>
            <person name="Davis W.J."/>
            <person name="Chang Y."/>
            <person name="Federici B.A."/>
            <person name="Kuo A."/>
            <person name="LaButti K."/>
            <person name="Pangilinan J."/>
            <person name="Andreopoulos W."/>
            <person name="Tritt A."/>
            <person name="Riley R."/>
            <person name="Hundley H."/>
            <person name="Johnson J."/>
            <person name="Lipzen A."/>
            <person name="Barry K."/>
            <person name="Lang B.F."/>
            <person name="Cuomo C.A."/>
            <person name="Buchler N.E."/>
            <person name="Grigoriev I.V."/>
            <person name="Spatafora J.W."/>
            <person name="Stajich J.E."/>
            <person name="James T.Y."/>
        </authorList>
    </citation>
    <scope>NUCLEOTIDE SEQUENCE</scope>
    <source>
        <strain evidence="7">AG</strain>
    </source>
</reference>
<reference evidence="7" key="1">
    <citation type="submission" date="2021-06" db="EMBL/GenBank/DDBJ databases">
        <authorList>
            <consortium name="DOE Joint Genome Institute"/>
            <person name="Mondo S.J."/>
            <person name="Amses K.R."/>
            <person name="Simmons D.R."/>
            <person name="Longcore J.E."/>
            <person name="Seto K."/>
            <person name="Alves G.H."/>
            <person name="Bonds A.E."/>
            <person name="Quandt C.A."/>
            <person name="Davis W.J."/>
            <person name="Chang Y."/>
            <person name="Letcher P.M."/>
            <person name="Powell M.J."/>
            <person name="Kuo A."/>
            <person name="Labutti K."/>
            <person name="Pangilinan J."/>
            <person name="Andreopoulos W."/>
            <person name="Tritt A."/>
            <person name="Riley R."/>
            <person name="Hundley H."/>
            <person name="Johnson J."/>
            <person name="Lipzen A."/>
            <person name="Barry K."/>
            <person name="Berbee M.L."/>
            <person name="Buchler N.E."/>
            <person name="Grigoriev I.V."/>
            <person name="Spatafora J.W."/>
            <person name="Stajich J.E."/>
            <person name="James T.Y."/>
        </authorList>
    </citation>
    <scope>NUCLEOTIDE SEQUENCE</scope>
    <source>
        <strain evidence="7">AG</strain>
    </source>
</reference>
<dbReference type="GeneID" id="75911825"/>
<keyword evidence="2 4" id="KW-0863">Zinc-finger</keyword>
<dbReference type="AlphaFoldDB" id="A0AAD5EIP6"/>
<evidence type="ECO:0000259" key="6">
    <source>
        <dbReference type="PROSITE" id="PS50089"/>
    </source>
</evidence>
<evidence type="ECO:0000256" key="1">
    <source>
        <dbReference type="ARBA" id="ARBA00022723"/>
    </source>
</evidence>
<feature type="region of interest" description="Disordered" evidence="5">
    <location>
        <begin position="432"/>
        <end position="463"/>
    </location>
</feature>
<accession>A0AAD5EIP6</accession>
<keyword evidence="8" id="KW-1185">Reference proteome</keyword>
<organism evidence="7 8">
    <name type="scientific">Umbelopsis ramanniana AG</name>
    <dbReference type="NCBI Taxonomy" id="1314678"/>
    <lineage>
        <taxon>Eukaryota</taxon>
        <taxon>Fungi</taxon>
        <taxon>Fungi incertae sedis</taxon>
        <taxon>Mucoromycota</taxon>
        <taxon>Mucoromycotina</taxon>
        <taxon>Umbelopsidomycetes</taxon>
        <taxon>Umbelopsidales</taxon>
        <taxon>Umbelopsidaceae</taxon>
        <taxon>Umbelopsis</taxon>
    </lineage>
</organism>
<dbReference type="GO" id="GO:0008270">
    <property type="term" value="F:zinc ion binding"/>
    <property type="evidence" value="ECO:0007669"/>
    <property type="project" value="UniProtKB-KW"/>
</dbReference>
<feature type="compositionally biased region" description="Low complexity" evidence="5">
    <location>
        <begin position="233"/>
        <end position="245"/>
    </location>
</feature>
<dbReference type="InterPro" id="IPR052788">
    <property type="entry name" value="RING-type_E3_ligase_ATL"/>
</dbReference>
<feature type="domain" description="RING-type" evidence="6">
    <location>
        <begin position="686"/>
        <end position="727"/>
    </location>
</feature>
<name>A0AAD5EIP6_UMBRA</name>
<keyword evidence="3" id="KW-0862">Zinc</keyword>
<protein>
    <recommendedName>
        <fullName evidence="6">RING-type domain-containing protein</fullName>
    </recommendedName>
</protein>
<proteinExistence type="predicted"/>
<dbReference type="EMBL" id="MU620898">
    <property type="protein sequence ID" value="KAI8583030.1"/>
    <property type="molecule type" value="Genomic_DNA"/>
</dbReference>
<feature type="region of interest" description="Disordered" evidence="5">
    <location>
        <begin position="503"/>
        <end position="548"/>
    </location>
</feature>
<dbReference type="SMART" id="SM00184">
    <property type="entry name" value="RING"/>
    <property type="match status" value="1"/>
</dbReference>
<dbReference type="RefSeq" id="XP_051448034.1">
    <property type="nucleotide sequence ID" value="XM_051586477.1"/>
</dbReference>
<evidence type="ECO:0000256" key="4">
    <source>
        <dbReference type="PROSITE-ProRule" id="PRU00175"/>
    </source>
</evidence>
<feature type="compositionally biased region" description="Polar residues" evidence="5">
    <location>
        <begin position="280"/>
        <end position="299"/>
    </location>
</feature>
<comment type="caution">
    <text evidence="7">The sequence shown here is derived from an EMBL/GenBank/DDBJ whole genome shotgun (WGS) entry which is preliminary data.</text>
</comment>
<feature type="compositionally biased region" description="Acidic residues" evidence="5">
    <location>
        <begin position="100"/>
        <end position="112"/>
    </location>
</feature>
<dbReference type="SUPFAM" id="SSF57850">
    <property type="entry name" value="RING/U-box"/>
    <property type="match status" value="1"/>
</dbReference>
<gene>
    <name evidence="7" type="ORF">K450DRAFT_225978</name>
</gene>
<dbReference type="PANTHER" id="PTHR45798">
    <property type="entry name" value="RING-H2 FINGER PROTEIN ATL61-RELATED-RELATED"/>
    <property type="match status" value="1"/>
</dbReference>
<feature type="compositionally biased region" description="Polar residues" evidence="5">
    <location>
        <begin position="206"/>
        <end position="216"/>
    </location>
</feature>
<dbReference type="Pfam" id="PF13639">
    <property type="entry name" value="zf-RING_2"/>
    <property type="match status" value="1"/>
</dbReference>
<feature type="compositionally biased region" description="Low complexity" evidence="5">
    <location>
        <begin position="527"/>
        <end position="543"/>
    </location>
</feature>
<feature type="compositionally biased region" description="Basic and acidic residues" evidence="5">
    <location>
        <begin position="251"/>
        <end position="266"/>
    </location>
</feature>
<dbReference type="PROSITE" id="PS50089">
    <property type="entry name" value="ZF_RING_2"/>
    <property type="match status" value="1"/>
</dbReference>
<feature type="compositionally biased region" description="Acidic residues" evidence="5">
    <location>
        <begin position="442"/>
        <end position="451"/>
    </location>
</feature>
<feature type="compositionally biased region" description="Low complexity" evidence="5">
    <location>
        <begin position="342"/>
        <end position="357"/>
    </location>
</feature>
<dbReference type="Proteomes" id="UP001206595">
    <property type="component" value="Unassembled WGS sequence"/>
</dbReference>
<dbReference type="PANTHER" id="PTHR45798:SF97">
    <property type="entry name" value="ALCOHOL-SENSITIVE RING FINGER PROTEIN 1"/>
    <property type="match status" value="1"/>
</dbReference>
<keyword evidence="1" id="KW-0479">Metal-binding</keyword>
<evidence type="ECO:0000313" key="7">
    <source>
        <dbReference type="EMBL" id="KAI8583030.1"/>
    </source>
</evidence>
<feature type="compositionally biased region" description="Acidic residues" evidence="5">
    <location>
        <begin position="49"/>
        <end position="60"/>
    </location>
</feature>
<feature type="compositionally biased region" description="Basic and acidic residues" evidence="5">
    <location>
        <begin position="1"/>
        <end position="11"/>
    </location>
</feature>
<dbReference type="InterPro" id="IPR001841">
    <property type="entry name" value="Znf_RING"/>
</dbReference>
<evidence type="ECO:0000256" key="5">
    <source>
        <dbReference type="SAM" id="MobiDB-lite"/>
    </source>
</evidence>
<evidence type="ECO:0000256" key="3">
    <source>
        <dbReference type="ARBA" id="ARBA00022833"/>
    </source>
</evidence>